<sequence length="348" mass="38465">MDKLLIEKVERLREWAAKQHGGSYGGIEHDAPGAADDVEAVCDALVRAQQVQVCRDKAKLWRQPLAEAAEACAEAIERGEGRQHGRINLCLDRVLVDAGGARGRDVPRLVYRKASGGAPITERDVAAAVERLRACSENRDDDPESLYSHSGAVNLDDLDAVCDALAQAQQEIAALKLMNDAAYSEAQLRVELELTEKDDEITRLRVQVKNVSSMARQENAWLRKWINDLQSGLYINCVYCGHRYGPNSEVPASMADVLKVHIERCPEHPMSSLRQENARLKLALTEATEQVIEADESGKVHAPTNYQALAATLARALERQAKRHGEVEPTLADPRVQVLLKGHMSPEF</sequence>
<evidence type="ECO:0000313" key="2">
    <source>
        <dbReference type="EMBL" id="QJA90824.1"/>
    </source>
</evidence>
<name>A0A6M3LBT4_9ZZZZ</name>
<evidence type="ECO:0000256" key="1">
    <source>
        <dbReference type="SAM" id="Coils"/>
    </source>
</evidence>
<reference evidence="2" key="1">
    <citation type="submission" date="2020-03" db="EMBL/GenBank/DDBJ databases">
        <title>The deep terrestrial virosphere.</title>
        <authorList>
            <person name="Holmfeldt K."/>
            <person name="Nilsson E."/>
            <person name="Simone D."/>
            <person name="Lopez-Fernandez M."/>
            <person name="Wu X."/>
            <person name="de Brujin I."/>
            <person name="Lundin D."/>
            <person name="Andersson A."/>
            <person name="Bertilsson S."/>
            <person name="Dopson M."/>
        </authorList>
    </citation>
    <scope>NUCLEOTIDE SEQUENCE</scope>
    <source>
        <strain evidence="2">MM415B03555</strain>
    </source>
</reference>
<gene>
    <name evidence="2" type="ORF">MM415B03555_0008</name>
</gene>
<organism evidence="2">
    <name type="scientific">viral metagenome</name>
    <dbReference type="NCBI Taxonomy" id="1070528"/>
    <lineage>
        <taxon>unclassified sequences</taxon>
        <taxon>metagenomes</taxon>
        <taxon>organismal metagenomes</taxon>
    </lineage>
</organism>
<dbReference type="EMBL" id="MT142940">
    <property type="protein sequence ID" value="QJA90824.1"/>
    <property type="molecule type" value="Genomic_DNA"/>
</dbReference>
<dbReference type="AlphaFoldDB" id="A0A6M3LBT4"/>
<keyword evidence="1" id="KW-0175">Coiled coil</keyword>
<accession>A0A6M3LBT4</accession>
<feature type="coiled-coil region" evidence="1">
    <location>
        <begin position="158"/>
        <end position="185"/>
    </location>
</feature>
<protein>
    <submittedName>
        <fullName evidence="2">Uncharacterized protein</fullName>
    </submittedName>
</protein>
<proteinExistence type="predicted"/>